<accession>A0ABZ0J553</accession>
<name>A0ABZ0J553_9BURK</name>
<keyword evidence="8" id="KW-0626">Porin</keyword>
<dbReference type="InterPro" id="IPR050298">
    <property type="entry name" value="Gram-neg_bact_OMP"/>
</dbReference>
<dbReference type="Proteomes" id="UP001303211">
    <property type="component" value="Chromosome"/>
</dbReference>
<keyword evidence="4" id="KW-1134">Transmembrane beta strand</keyword>
<proteinExistence type="predicted"/>
<evidence type="ECO:0000256" key="7">
    <source>
        <dbReference type="ARBA" id="ARBA00023065"/>
    </source>
</evidence>
<evidence type="ECO:0000256" key="3">
    <source>
        <dbReference type="ARBA" id="ARBA00022448"/>
    </source>
</evidence>
<evidence type="ECO:0000313" key="13">
    <source>
        <dbReference type="EMBL" id="WOO31983.1"/>
    </source>
</evidence>
<evidence type="ECO:0000256" key="11">
    <source>
        <dbReference type="SAM" id="SignalP"/>
    </source>
</evidence>
<protein>
    <submittedName>
        <fullName evidence="13">Porin</fullName>
    </submittedName>
</protein>
<keyword evidence="9" id="KW-0472">Membrane</keyword>
<dbReference type="EMBL" id="CP136921">
    <property type="protein sequence ID" value="WOO31983.1"/>
    <property type="molecule type" value="Genomic_DNA"/>
</dbReference>
<evidence type="ECO:0000313" key="14">
    <source>
        <dbReference type="Proteomes" id="UP001303211"/>
    </source>
</evidence>
<dbReference type="RefSeq" id="WP_317701452.1">
    <property type="nucleotide sequence ID" value="NZ_CP136921.1"/>
</dbReference>
<evidence type="ECO:0000256" key="10">
    <source>
        <dbReference type="ARBA" id="ARBA00023237"/>
    </source>
</evidence>
<dbReference type="CDD" id="cd00342">
    <property type="entry name" value="gram_neg_porins"/>
    <property type="match status" value="1"/>
</dbReference>
<gene>
    <name evidence="13" type="ORF">P4826_16520</name>
</gene>
<evidence type="ECO:0000256" key="9">
    <source>
        <dbReference type="ARBA" id="ARBA00023136"/>
    </source>
</evidence>
<dbReference type="Pfam" id="PF13609">
    <property type="entry name" value="Porin_4"/>
    <property type="match status" value="1"/>
</dbReference>
<feature type="chain" id="PRO_5046016635" evidence="11">
    <location>
        <begin position="20"/>
        <end position="365"/>
    </location>
</feature>
<evidence type="ECO:0000256" key="4">
    <source>
        <dbReference type="ARBA" id="ARBA00022452"/>
    </source>
</evidence>
<evidence type="ECO:0000256" key="1">
    <source>
        <dbReference type="ARBA" id="ARBA00004571"/>
    </source>
</evidence>
<dbReference type="SUPFAM" id="SSF56935">
    <property type="entry name" value="Porins"/>
    <property type="match status" value="1"/>
</dbReference>
<dbReference type="InterPro" id="IPR002299">
    <property type="entry name" value="Porin_Neis"/>
</dbReference>
<sequence length="365" mass="37826">MKKSLIALAVLAASGAAMAQSSVTLFGVADAGVTFVDGARNWTGLTSGNQLTSRIGFRGTEDLGGGLKANFWLEAGLNLDNGDGNSSYSAAGDGNSFAFKRRSTVGLEGGFGEVRLGRELTAAYSAVFRYDVFGSVGLGASQLWANGGNGDAAGAVDNAARTTDQRVSNAVTYVSPNFAGFKVAANYGFGEVAGQNSQRRYMGLGATYDNGPLSLGLSGEQLSRNDSALTAGDITAWSLGGSYDLGVAKLLAGYRQSTVDNFAFASTGADAKRKGYMLAVTAPVGPGLVRAAYNRYQDSQTGTADAKADHFAIGYIYSLSKRTSVYGTYAYLKNKNGGTRFSINGDAGLDNGKQQGLQVGMTHAF</sequence>
<organism evidence="13 14">
    <name type="scientific">Diaphorobacter limosus</name>
    <dbReference type="NCBI Taxonomy" id="3036128"/>
    <lineage>
        <taxon>Bacteria</taxon>
        <taxon>Pseudomonadati</taxon>
        <taxon>Pseudomonadota</taxon>
        <taxon>Betaproteobacteria</taxon>
        <taxon>Burkholderiales</taxon>
        <taxon>Comamonadaceae</taxon>
        <taxon>Diaphorobacter</taxon>
    </lineage>
</organism>
<feature type="domain" description="Porin" evidence="12">
    <location>
        <begin position="7"/>
        <end position="336"/>
    </location>
</feature>
<keyword evidence="7" id="KW-0406">Ion transport</keyword>
<keyword evidence="14" id="KW-1185">Reference proteome</keyword>
<keyword evidence="5" id="KW-0812">Transmembrane</keyword>
<comment type="subcellular location">
    <subcellularLocation>
        <location evidence="1">Cell outer membrane</location>
        <topology evidence="1">Multi-pass membrane protein</topology>
    </subcellularLocation>
</comment>
<keyword evidence="3" id="KW-0813">Transport</keyword>
<evidence type="ECO:0000256" key="6">
    <source>
        <dbReference type="ARBA" id="ARBA00022729"/>
    </source>
</evidence>
<evidence type="ECO:0000256" key="8">
    <source>
        <dbReference type="ARBA" id="ARBA00023114"/>
    </source>
</evidence>
<dbReference type="Gene3D" id="2.40.160.10">
    <property type="entry name" value="Porin"/>
    <property type="match status" value="1"/>
</dbReference>
<evidence type="ECO:0000259" key="12">
    <source>
        <dbReference type="Pfam" id="PF13609"/>
    </source>
</evidence>
<reference evidence="13 14" key="1">
    <citation type="submission" date="2023-03" db="EMBL/GenBank/DDBJ databases">
        <title>Diaphorobacter basophil sp. nov., isolated from a sewage-treatment plant.</title>
        <authorList>
            <person name="Yang K."/>
        </authorList>
    </citation>
    <scope>NUCLEOTIDE SEQUENCE [LARGE SCALE GENOMIC DNA]</scope>
    <source>
        <strain evidence="13 14">Y-1</strain>
    </source>
</reference>
<dbReference type="PANTHER" id="PTHR34501">
    <property type="entry name" value="PROTEIN YDDL-RELATED"/>
    <property type="match status" value="1"/>
</dbReference>
<dbReference type="InterPro" id="IPR033900">
    <property type="entry name" value="Gram_neg_porin_domain"/>
</dbReference>
<keyword evidence="10" id="KW-0998">Cell outer membrane</keyword>
<feature type="signal peptide" evidence="11">
    <location>
        <begin position="1"/>
        <end position="19"/>
    </location>
</feature>
<dbReference type="PRINTS" id="PR00184">
    <property type="entry name" value="NEISSPPORIN"/>
</dbReference>
<evidence type="ECO:0000256" key="5">
    <source>
        <dbReference type="ARBA" id="ARBA00022692"/>
    </source>
</evidence>
<keyword evidence="6 11" id="KW-0732">Signal</keyword>
<dbReference type="InterPro" id="IPR023614">
    <property type="entry name" value="Porin_dom_sf"/>
</dbReference>
<comment type="subunit">
    <text evidence="2">Homotrimer.</text>
</comment>
<evidence type="ECO:0000256" key="2">
    <source>
        <dbReference type="ARBA" id="ARBA00011233"/>
    </source>
</evidence>
<dbReference type="PANTHER" id="PTHR34501:SF9">
    <property type="entry name" value="MAJOR OUTER MEMBRANE PROTEIN P.IA"/>
    <property type="match status" value="1"/>
</dbReference>